<evidence type="ECO:0000313" key="18">
    <source>
        <dbReference type="Proteomes" id="UP000481700"/>
    </source>
</evidence>
<evidence type="ECO:0000313" key="17">
    <source>
        <dbReference type="Proteomes" id="UP000481616"/>
    </source>
</evidence>
<gene>
    <name evidence="3" type="ORF">CE91St7_00880</name>
    <name evidence="11" type="ORF">DWW04_13750</name>
    <name evidence="12" type="ORF">E1I98_19805</name>
    <name evidence="7" type="ORF">F2Y51_13205</name>
    <name evidence="6" type="ORF">F2Y58_13320</name>
    <name evidence="5" type="ORF">F2Y61_00645</name>
    <name evidence="4" type="ORF">F2Z07_06070</name>
    <name evidence="10" type="ORF">GKD17_16775</name>
    <name evidence="8" type="ORF">KSU80_01795</name>
    <name evidence="9" type="ORF">RVH45_20710</name>
</gene>
<dbReference type="InterPro" id="IPR003790">
    <property type="entry name" value="GHL10"/>
</dbReference>
<dbReference type="Proteomes" id="UP000777173">
    <property type="component" value="Unassembled WGS sequence"/>
</dbReference>
<dbReference type="GO" id="GO:0016787">
    <property type="term" value="F:hydrolase activity"/>
    <property type="evidence" value="ECO:0007669"/>
    <property type="project" value="UniProtKB-KW"/>
</dbReference>
<dbReference type="EMBL" id="VVZA01000010">
    <property type="protein sequence ID" value="KAA5404427.1"/>
    <property type="molecule type" value="Genomic_DNA"/>
</dbReference>
<dbReference type="Proteomes" id="UP001055104">
    <property type="component" value="Unassembled WGS sequence"/>
</dbReference>
<dbReference type="Proteomes" id="UP000441162">
    <property type="component" value="Unassembled WGS sequence"/>
</dbReference>
<reference evidence="10 19" key="4">
    <citation type="submission" date="2019-11" db="EMBL/GenBank/DDBJ databases">
        <title>Complete genome sequence of Bacteroides dorei DSM 17855.</title>
        <authorList>
            <person name="Russell J.T."/>
        </authorList>
    </citation>
    <scope>NUCLEOTIDE SEQUENCE [LARGE SCALE GENOMIC DNA]</scope>
    <source>
        <strain evidence="10 19">DSM 17855</strain>
    </source>
</reference>
<dbReference type="EMBL" id="VVYY01000010">
    <property type="protein sequence ID" value="KAA5397357.1"/>
    <property type="molecule type" value="Genomic_DNA"/>
</dbReference>
<evidence type="ECO:0000313" key="11">
    <source>
        <dbReference type="EMBL" id="RGV75056.1"/>
    </source>
</evidence>
<evidence type="ECO:0000313" key="8">
    <source>
        <dbReference type="EMBL" id="MBV3121925.1"/>
    </source>
</evidence>
<dbReference type="Proteomes" id="UP000283678">
    <property type="component" value="Unassembled WGS sequence"/>
</dbReference>
<dbReference type="Gene3D" id="3.20.20.80">
    <property type="entry name" value="Glycosidases"/>
    <property type="match status" value="1"/>
</dbReference>
<dbReference type="KEGG" id="bdo:EL88_16290"/>
<proteinExistence type="predicted"/>
<dbReference type="InterPro" id="IPR013783">
    <property type="entry name" value="Ig-like_fold"/>
</dbReference>
<evidence type="ECO:0000313" key="10">
    <source>
        <dbReference type="EMBL" id="QJR77913.1"/>
    </source>
</evidence>
<evidence type="ECO:0000313" key="6">
    <source>
        <dbReference type="EMBL" id="KAA5397357.1"/>
    </source>
</evidence>
<dbReference type="Proteomes" id="UP000481616">
    <property type="component" value="Unassembled WGS sequence"/>
</dbReference>
<dbReference type="Proteomes" id="UP000481700">
    <property type="component" value="Unassembled WGS sequence"/>
</dbReference>
<organism evidence="12 14">
    <name type="scientific">Phocaeicola dorei</name>
    <dbReference type="NCBI Taxonomy" id="357276"/>
    <lineage>
        <taxon>Bacteria</taxon>
        <taxon>Pseudomonadati</taxon>
        <taxon>Bacteroidota</taxon>
        <taxon>Bacteroidia</taxon>
        <taxon>Bacteroidales</taxon>
        <taxon>Bacteroidaceae</taxon>
        <taxon>Phocaeicola</taxon>
    </lineage>
</organism>
<sequence>MRTFFITLLLVIVSFLSVFSQPKYEIRATWLTTLGGMDWPRNKAINASGIRRQQKELCDILDRLKAANFNTVLLQTRLRGDMIYPSAIETFAESLTGSTGGNPGYDPLAFAIGECHKRGMELHAWIVTIPAGNTRQVQLQGRSSVVRKNRTICKLYKGNWYLDPGNPGTKEYLSCIVKEITSRYDIDGIHFDYIRYPEQADNFPDKDTYRKYGKGKELKQWRRDNITDIVHRLYTDIKTIKPWVKVSSSPIGKYRDTNRYPSRGWNAYHVVYQDAQKWLKEGIHDALFPMMYFQGNNFYPFALDWKENCGNRWIIPGLGIYFLSPNEQNWPLDEIVRQLYFTRQIKLNGQAYFRNRFLLNNTKGIWDELQENFYTTPALIPPMTWMDSIPPSTPAMPSLQLLPDGKMHMSWQISTDNNGGLVTYHLYASDTYPVDITDAGNLLETYLTHTEYEYTPISPWRQKRYFAVTAADRFGNESAPLELNAISETDMPLLNDGDILTLPEIKEAKTVKIFTATGEEIKYFVYAPQMSIASLPGGFYTVYILNNAGAQTFVGTIVK</sequence>
<reference evidence="8" key="5">
    <citation type="submission" date="2021-06" db="EMBL/GenBank/DDBJ databases">
        <title>Collection of gut derived symbiotic bacterial strains cultured from healthy donors.</title>
        <authorList>
            <person name="Lin H."/>
            <person name="Littmann E."/>
            <person name="Pamer E.G."/>
        </authorList>
    </citation>
    <scope>NUCLEOTIDE SEQUENCE</scope>
    <source>
        <strain evidence="8">MSK.5.10</strain>
    </source>
</reference>
<evidence type="ECO:0000313" key="7">
    <source>
        <dbReference type="EMBL" id="KAA5404427.1"/>
    </source>
</evidence>
<evidence type="ECO:0000313" key="14">
    <source>
        <dbReference type="Proteomes" id="UP000294527"/>
    </source>
</evidence>
<dbReference type="InterPro" id="IPR052177">
    <property type="entry name" value="Divisome_Glycosyl_Hydrolase"/>
</dbReference>
<dbReference type="Gene3D" id="2.60.40.10">
    <property type="entry name" value="Immunoglobulins"/>
    <property type="match status" value="1"/>
</dbReference>
<evidence type="ECO:0000313" key="16">
    <source>
        <dbReference type="Proteomes" id="UP000441162"/>
    </source>
</evidence>
<dbReference type="AlphaFoldDB" id="A0A076IVF2"/>
<dbReference type="Proteomes" id="UP000500949">
    <property type="component" value="Chromosome"/>
</dbReference>
<evidence type="ECO:0000259" key="2">
    <source>
        <dbReference type="Pfam" id="PF02638"/>
    </source>
</evidence>
<reference evidence="11 13" key="1">
    <citation type="submission" date="2018-08" db="EMBL/GenBank/DDBJ databases">
        <title>A genome reference for cultivated species of the human gut microbiota.</title>
        <authorList>
            <person name="Zou Y."/>
            <person name="Xue W."/>
            <person name="Luo G."/>
        </authorList>
    </citation>
    <scope>NUCLEOTIDE SEQUENCE [LARGE SCALE GENOMIC DNA]</scope>
    <source>
        <strain evidence="11 13">AF14-1AC</strain>
    </source>
</reference>
<evidence type="ECO:0000313" key="5">
    <source>
        <dbReference type="EMBL" id="KAA5386367.1"/>
    </source>
</evidence>
<evidence type="ECO:0000313" key="12">
    <source>
        <dbReference type="EMBL" id="TDA73581.1"/>
    </source>
</evidence>
<dbReference type="EMBL" id="JAHOAX010000001">
    <property type="protein sequence ID" value="MBV3121925.1"/>
    <property type="molecule type" value="Genomic_DNA"/>
</dbReference>
<evidence type="ECO:0000313" key="19">
    <source>
        <dbReference type="Proteomes" id="UP000500949"/>
    </source>
</evidence>
<dbReference type="EMBL" id="QRZL01000013">
    <property type="protein sequence ID" value="RGV75056.1"/>
    <property type="molecule type" value="Genomic_DNA"/>
</dbReference>
<reference evidence="3" key="6">
    <citation type="submission" date="2022-01" db="EMBL/GenBank/DDBJ databases">
        <title>Novel bile acid biosynthetic pathways are enriched in the microbiome of centenarians.</title>
        <authorList>
            <person name="Sato Y."/>
            <person name="Atarashi K."/>
            <person name="Plichta R.D."/>
            <person name="Arai Y."/>
            <person name="Sasajima S."/>
            <person name="Kearney M.S."/>
            <person name="Suda W."/>
            <person name="Takeshita K."/>
            <person name="Sasaki T."/>
            <person name="Okamoto S."/>
            <person name="Skelly N.A."/>
            <person name="Okamura Y."/>
            <person name="Vlamakis H."/>
            <person name="Li Y."/>
            <person name="Tanoue T."/>
            <person name="Takei H."/>
            <person name="Nittono H."/>
            <person name="Narushima S."/>
            <person name="Irie J."/>
            <person name="Itoh H."/>
            <person name="Moriya K."/>
            <person name="Sugiura Y."/>
            <person name="Suematsu M."/>
            <person name="Moritoki N."/>
            <person name="Shibata S."/>
            <person name="Littman R.D."/>
            <person name="Fischbach A.M."/>
            <person name="Uwamino Y."/>
            <person name="Inoue T."/>
            <person name="Honda A."/>
            <person name="Hattori M."/>
            <person name="Murai T."/>
            <person name="Xavier J.R."/>
            <person name="Hirose N."/>
            <person name="Honda K."/>
        </authorList>
    </citation>
    <scope>NUCLEOTIDE SEQUENCE</scope>
    <source>
        <strain evidence="3">CE91-St7</strain>
    </source>
</reference>
<dbReference type="RefSeq" id="WP_007831704.1">
    <property type="nucleotide sequence ID" value="NZ_BAABYF010000001.1"/>
</dbReference>
<dbReference type="EMBL" id="VVZV01000005">
    <property type="protein sequence ID" value="KAA5322324.1"/>
    <property type="molecule type" value="Genomic_DNA"/>
</dbReference>
<reference evidence="9" key="7">
    <citation type="submission" date="2023-10" db="EMBL/GenBank/DDBJ databases">
        <title>Genome of Potential pathogenic bacteria in Crohn's disease.</title>
        <authorList>
            <person name="Rodriguez-Palacios A."/>
        </authorList>
    </citation>
    <scope>NUCLEOTIDE SEQUENCE</scope>
    <source>
        <strain evidence="9">CavFT-hAR62</strain>
    </source>
</reference>
<dbReference type="EMBL" id="JAWDEV010000012">
    <property type="protein sequence ID" value="MDU0272253.1"/>
    <property type="molecule type" value="Genomic_DNA"/>
</dbReference>
<dbReference type="EMBL" id="VVZB01000001">
    <property type="protein sequence ID" value="KAA5386367.1"/>
    <property type="molecule type" value="Genomic_DNA"/>
</dbReference>
<evidence type="ECO:0000313" key="15">
    <source>
        <dbReference type="Proteomes" id="UP000347681"/>
    </source>
</evidence>
<evidence type="ECO:0000313" key="4">
    <source>
        <dbReference type="EMBL" id="KAA5322324.1"/>
    </source>
</evidence>
<dbReference type="Proteomes" id="UP001181086">
    <property type="component" value="Unassembled WGS sequence"/>
</dbReference>
<dbReference type="Pfam" id="PF02638">
    <property type="entry name" value="GHL10"/>
    <property type="match status" value="1"/>
</dbReference>
<dbReference type="Proteomes" id="UP000294527">
    <property type="component" value="Unassembled WGS sequence"/>
</dbReference>
<evidence type="ECO:0000313" key="9">
    <source>
        <dbReference type="EMBL" id="MDU0272253.1"/>
    </source>
</evidence>
<keyword evidence="1" id="KW-0732">Signal</keyword>
<dbReference type="eggNOG" id="COG1649">
    <property type="taxonomic scope" value="Bacteria"/>
</dbReference>
<dbReference type="SUPFAM" id="SSF51445">
    <property type="entry name" value="(Trans)glycosidases"/>
    <property type="match status" value="1"/>
</dbReference>
<dbReference type="Proteomes" id="UP000347681">
    <property type="component" value="Unassembled WGS sequence"/>
</dbReference>
<dbReference type="EMBL" id="SLTU01000002">
    <property type="protein sequence ID" value="TDA73581.1"/>
    <property type="molecule type" value="Genomic_DNA"/>
</dbReference>
<keyword evidence="4" id="KW-0378">Hydrolase</keyword>
<dbReference type="PANTHER" id="PTHR43405:SF1">
    <property type="entry name" value="GLYCOSYL HYDROLASE DIGH"/>
    <property type="match status" value="1"/>
</dbReference>
<reference evidence="12 14" key="3">
    <citation type="journal article" date="2019" name="Nat. Microbiol.">
        <title>Genomic variation and strain-specific functional adaptation in the human gut microbiome during early life.</title>
        <authorList>
            <person name="Vatanen T."/>
            <person name="Plichta D.R."/>
            <person name="Somani J."/>
            <person name="Munch P.C."/>
            <person name="Arthur T.D."/>
            <person name="Hall A.B."/>
            <person name="Rudolf S."/>
            <person name="Oakeley E.J."/>
            <person name="Ke X."/>
            <person name="Young R.A."/>
            <person name="Haiser H.J."/>
            <person name="Kolde R."/>
            <person name="Yassour M."/>
            <person name="Luopajarvi K."/>
            <person name="Siljander H."/>
            <person name="Virtanen S.M."/>
            <person name="Ilonen J."/>
            <person name="Uibo R."/>
            <person name="Tillmann V."/>
            <person name="Mokurov S."/>
            <person name="Dorshakova N."/>
            <person name="Porter J.A."/>
            <person name="McHardy A.C."/>
            <person name="Lahdesmaki H."/>
            <person name="Vlamakis H."/>
            <person name="Huttenhower C."/>
            <person name="Knip M."/>
            <person name="Xavier R.J."/>
        </authorList>
    </citation>
    <scope>NUCLEOTIDE SEQUENCE [LARGE SCALE GENOMIC DNA]</scope>
    <source>
        <strain evidence="12 14">RJX1047</strain>
    </source>
</reference>
<dbReference type="EMBL" id="BQOB01000001">
    <property type="protein sequence ID" value="GKH79204.1"/>
    <property type="molecule type" value="Genomic_DNA"/>
</dbReference>
<evidence type="ECO:0000313" key="3">
    <source>
        <dbReference type="EMBL" id="GKH79204.1"/>
    </source>
</evidence>
<feature type="domain" description="Glycosyl hydrolase-like 10" evidence="2">
    <location>
        <begin position="25"/>
        <end position="297"/>
    </location>
</feature>
<dbReference type="GeneID" id="93448330"/>
<dbReference type="EMBL" id="CP046176">
    <property type="protein sequence ID" value="QJR77913.1"/>
    <property type="molecule type" value="Genomic_DNA"/>
</dbReference>
<accession>A0A076IVF2</accession>
<evidence type="ECO:0000313" key="13">
    <source>
        <dbReference type="Proteomes" id="UP000283678"/>
    </source>
</evidence>
<evidence type="ECO:0000256" key="1">
    <source>
        <dbReference type="ARBA" id="ARBA00022729"/>
    </source>
</evidence>
<dbReference type="InterPro" id="IPR017853">
    <property type="entry name" value="GH"/>
</dbReference>
<protein>
    <submittedName>
        <fullName evidence="4">Family 10 glycosylhydrolase</fullName>
    </submittedName>
    <submittedName>
        <fullName evidence="12">S-layer protein</fullName>
    </submittedName>
</protein>
<dbReference type="PANTHER" id="PTHR43405">
    <property type="entry name" value="GLYCOSYL HYDROLASE DIGH"/>
    <property type="match status" value="1"/>
</dbReference>
<reference evidence="15 16" key="2">
    <citation type="journal article" date="2019" name="Nat. Med.">
        <title>A library of human gut bacterial isolates paired with longitudinal multiomics data enables mechanistic microbiome research.</title>
        <authorList>
            <person name="Poyet M."/>
            <person name="Groussin M."/>
            <person name="Gibbons S.M."/>
            <person name="Avila-Pacheco J."/>
            <person name="Jiang X."/>
            <person name="Kearney S.M."/>
            <person name="Perrotta A.R."/>
            <person name="Berdy B."/>
            <person name="Zhao S."/>
            <person name="Lieberman T.D."/>
            <person name="Swanson P.K."/>
            <person name="Smith M."/>
            <person name="Roesemann S."/>
            <person name="Alexander J.E."/>
            <person name="Rich S.A."/>
            <person name="Livny J."/>
            <person name="Vlamakis H."/>
            <person name="Clish C."/>
            <person name="Bullock K."/>
            <person name="Deik A."/>
            <person name="Scott J."/>
            <person name="Pierce K.A."/>
            <person name="Xavier R.J."/>
            <person name="Alm E.J."/>
        </authorList>
    </citation>
    <scope>NUCLEOTIDE SEQUENCE [LARGE SCALE GENOMIC DNA]</scope>
    <source>
        <strain evidence="6 17">BIOML-A1</strain>
        <strain evidence="4 18">BIOML-A25</strain>
        <strain evidence="7 16">BIOML-A4</strain>
        <strain evidence="5 15">BIOML-A5</strain>
    </source>
</reference>
<name>A0A076IVF2_9BACT</name>